<feature type="non-terminal residue" evidence="3">
    <location>
        <position position="103"/>
    </location>
</feature>
<dbReference type="GO" id="GO:0035021">
    <property type="term" value="P:negative regulation of Rac protein signal transduction"/>
    <property type="evidence" value="ECO:0007669"/>
    <property type="project" value="TreeGrafter"/>
</dbReference>
<dbReference type="PANTHER" id="PTHR15228:SF36">
    <property type="entry name" value="RHO GTPASE-ACTIVATING PROTEIN 24-LIKE ISOFORM X1"/>
    <property type="match status" value="1"/>
</dbReference>
<dbReference type="EMBL" id="JAAWVO010021078">
    <property type="protein sequence ID" value="MBN3315424.1"/>
    <property type="molecule type" value="Genomic_DNA"/>
</dbReference>
<dbReference type="InterPro" id="IPR051025">
    <property type="entry name" value="RhoGAP"/>
</dbReference>
<accession>A0A8J7T9N2</accession>
<keyword evidence="2" id="KW-0175">Coiled coil</keyword>
<feature type="coiled-coil region" evidence="2">
    <location>
        <begin position="5"/>
        <end position="78"/>
    </location>
</feature>
<name>A0A8J7T9N2_ATRSP</name>
<organism evidence="3 4">
    <name type="scientific">Atractosteus spatula</name>
    <name type="common">Alligator gar</name>
    <name type="synonym">Lepisosteus spatula</name>
    <dbReference type="NCBI Taxonomy" id="7917"/>
    <lineage>
        <taxon>Eukaryota</taxon>
        <taxon>Metazoa</taxon>
        <taxon>Chordata</taxon>
        <taxon>Craniata</taxon>
        <taxon>Vertebrata</taxon>
        <taxon>Euteleostomi</taxon>
        <taxon>Actinopterygii</taxon>
        <taxon>Neopterygii</taxon>
        <taxon>Holostei</taxon>
        <taxon>Semionotiformes</taxon>
        <taxon>Lepisosteidae</taxon>
        <taxon>Atractosteus</taxon>
    </lineage>
</organism>
<reference evidence="3" key="1">
    <citation type="journal article" date="2021" name="Cell">
        <title>Tracing the genetic footprints of vertebrate landing in non-teleost ray-finned fishes.</title>
        <authorList>
            <person name="Bi X."/>
            <person name="Wang K."/>
            <person name="Yang L."/>
            <person name="Pan H."/>
            <person name="Jiang H."/>
            <person name="Wei Q."/>
            <person name="Fang M."/>
            <person name="Yu H."/>
            <person name="Zhu C."/>
            <person name="Cai Y."/>
            <person name="He Y."/>
            <person name="Gan X."/>
            <person name="Zeng H."/>
            <person name="Yu D."/>
            <person name="Zhu Y."/>
            <person name="Jiang H."/>
            <person name="Qiu Q."/>
            <person name="Yang H."/>
            <person name="Zhang Y.E."/>
            <person name="Wang W."/>
            <person name="Zhu M."/>
            <person name="He S."/>
            <person name="Zhang G."/>
        </authorList>
    </citation>
    <scope>NUCLEOTIDE SEQUENCE</scope>
    <source>
        <strain evidence="3">Allg_001</strain>
    </source>
</reference>
<dbReference type="Proteomes" id="UP000736164">
    <property type="component" value="Unassembled WGS sequence"/>
</dbReference>
<comment type="caution">
    <text evidence="3">The sequence shown here is derived from an EMBL/GenBank/DDBJ whole genome shotgun (WGS) entry which is preliminary data.</text>
</comment>
<dbReference type="GO" id="GO:0035313">
    <property type="term" value="P:wound healing, spreading of epidermal cells"/>
    <property type="evidence" value="ECO:0007669"/>
    <property type="project" value="TreeGrafter"/>
</dbReference>
<evidence type="ECO:0000256" key="1">
    <source>
        <dbReference type="ARBA" id="ARBA00022468"/>
    </source>
</evidence>
<sequence length="103" mass="12504">MHNLLSGLKQQMARQKEEYEAQIRSLEQRNEELEKEVRDLHSNLEQQRRWYSVAEIKMRNAERARADAERRNSMLQREMEVFFDTFGELTKEAKKTERIVQSF</sequence>
<keyword evidence="4" id="KW-1185">Reference proteome</keyword>
<dbReference type="PANTHER" id="PTHR15228">
    <property type="entry name" value="SPERMATHECAL PHYSIOLOGY VARIANT"/>
    <property type="match status" value="1"/>
</dbReference>
<feature type="non-terminal residue" evidence="3">
    <location>
        <position position="1"/>
    </location>
</feature>
<proteinExistence type="predicted"/>
<evidence type="ECO:0000256" key="2">
    <source>
        <dbReference type="SAM" id="Coils"/>
    </source>
</evidence>
<dbReference type="AlphaFoldDB" id="A0A8J7T9N2"/>
<dbReference type="GO" id="GO:1900028">
    <property type="term" value="P:negative regulation of ruffle assembly"/>
    <property type="evidence" value="ECO:0007669"/>
    <property type="project" value="TreeGrafter"/>
</dbReference>
<gene>
    <name evidence="3" type="primary">Arhgap24_0</name>
    <name evidence="3" type="ORF">GTO95_0001330</name>
</gene>
<keyword evidence="1" id="KW-0343">GTPase activation</keyword>
<dbReference type="Gene3D" id="1.20.5.340">
    <property type="match status" value="1"/>
</dbReference>
<protein>
    <submittedName>
        <fullName evidence="3">RHG24 protein</fullName>
    </submittedName>
</protein>
<evidence type="ECO:0000313" key="3">
    <source>
        <dbReference type="EMBL" id="MBN3315424.1"/>
    </source>
</evidence>
<dbReference type="GO" id="GO:0005925">
    <property type="term" value="C:focal adhesion"/>
    <property type="evidence" value="ECO:0007669"/>
    <property type="project" value="TreeGrafter"/>
</dbReference>
<dbReference type="GO" id="GO:0005096">
    <property type="term" value="F:GTPase activator activity"/>
    <property type="evidence" value="ECO:0007669"/>
    <property type="project" value="UniProtKB-KW"/>
</dbReference>
<evidence type="ECO:0000313" key="4">
    <source>
        <dbReference type="Proteomes" id="UP000736164"/>
    </source>
</evidence>